<feature type="region of interest" description="Disordered" evidence="1">
    <location>
        <begin position="262"/>
        <end position="302"/>
    </location>
</feature>
<dbReference type="InterPro" id="IPR008629">
    <property type="entry name" value="GUN4-like"/>
</dbReference>
<dbReference type="EMBL" id="QVFV01000002">
    <property type="protein sequence ID" value="RZM78907.1"/>
    <property type="molecule type" value="Genomic_DNA"/>
</dbReference>
<keyword evidence="4" id="KW-1185">Reference proteome</keyword>
<dbReference type="SUPFAM" id="SSF140869">
    <property type="entry name" value="GUN4-like"/>
    <property type="match status" value="1"/>
</dbReference>
<protein>
    <recommendedName>
        <fullName evidence="2">GUN4-like domain-containing protein</fullName>
    </recommendedName>
</protein>
<accession>A0A4Q7E7Z3</accession>
<feature type="compositionally biased region" description="Polar residues" evidence="1">
    <location>
        <begin position="1"/>
        <end position="10"/>
    </location>
</feature>
<dbReference type="Gene3D" id="1.25.40.620">
    <property type="match status" value="1"/>
</dbReference>
<evidence type="ECO:0000313" key="3">
    <source>
        <dbReference type="EMBL" id="RZM78907.1"/>
    </source>
</evidence>
<reference evidence="3 4" key="1">
    <citation type="submission" date="2018-11" db="EMBL/GenBank/DDBJ databases">
        <title>Whole genome sequencing of an environmental sample.</title>
        <authorList>
            <person name="Sarangi A.N."/>
            <person name="Singh D."/>
            <person name="Tripathy S."/>
        </authorList>
    </citation>
    <scope>NUCLEOTIDE SEQUENCE [LARGE SCALE GENOMIC DNA]</scope>
    <source>
        <strain evidence="3 4">Lakshadweep</strain>
    </source>
</reference>
<name>A0A4Q7E7Z3_9CYAN</name>
<dbReference type="GO" id="GO:0030288">
    <property type="term" value="C:outer membrane-bounded periplasmic space"/>
    <property type="evidence" value="ECO:0007669"/>
    <property type="project" value="TreeGrafter"/>
</dbReference>
<evidence type="ECO:0000259" key="2">
    <source>
        <dbReference type="Pfam" id="PF05419"/>
    </source>
</evidence>
<comment type="caution">
    <text evidence="3">The sequence shown here is derived from an EMBL/GenBank/DDBJ whole genome shotgun (WGS) entry which is preliminary data.</text>
</comment>
<dbReference type="InterPro" id="IPR037215">
    <property type="entry name" value="GUN4-like_sf"/>
</dbReference>
<dbReference type="AlphaFoldDB" id="A0A4Q7E7Z3"/>
<dbReference type="Gene3D" id="1.10.10.1770">
    <property type="entry name" value="Gun4-like"/>
    <property type="match status" value="1"/>
</dbReference>
<dbReference type="GO" id="GO:0046906">
    <property type="term" value="F:tetrapyrrole binding"/>
    <property type="evidence" value="ECO:0007669"/>
    <property type="project" value="TreeGrafter"/>
</dbReference>
<sequence length="539" mass="61620">MRSQALSLVQSKRDHTERSDPQVESVRPARILLRVIDSSLNMVERDRAVQEFWRALPQYDMSPGERIKALRISQDGDTLYGLDIRLPEPERVATWLECISTCLEDLGVSDLLPVDHVTIRLTCTIEHVTTQVETASSEVVLSLLPAVNMLLPDRQLFQARAALYARHDGEFSPIEEENLELLRQQLQLDPATAEQIKLDALGPYRDRQTKLDRYRELLCYELDRQMPLSAHTQTELARFCEAMGLSANDDEIATISIEEIAKRQPAEDPTPPADESAESPETAPKQPETPSPQQLLALQQQREEEYRREFAGAIARSPYPSEFDRGRLEQARRNWQLDRERVRAIEREATDERYGPIDSALGLDYTRLRQLLWLNHWEAADQETERLLLSALSHDMRPLSAETLLSLSQYCVDVNTIDQLWARYSQNKFGFAAQHRIYADHDRQPGEFLTAVEWIESVGIGNVSLLVRRKAYRHLQFHLQAPPGHLPTWRWAANSLEGDYVVSEDIIPQIFNDVIEHCLPHLKKSGSSSPPAEEGDEPS</sequence>
<dbReference type="Pfam" id="PF05419">
    <property type="entry name" value="GUN4"/>
    <property type="match status" value="1"/>
</dbReference>
<dbReference type="PANTHER" id="PTHR34800:SF1">
    <property type="entry name" value="TETRAPYRROLE-BINDING PROTEIN, CHLOROPLASTIC"/>
    <property type="match status" value="1"/>
</dbReference>
<evidence type="ECO:0000256" key="1">
    <source>
        <dbReference type="SAM" id="MobiDB-lite"/>
    </source>
</evidence>
<dbReference type="Proteomes" id="UP000292459">
    <property type="component" value="Unassembled WGS sequence"/>
</dbReference>
<evidence type="ECO:0000313" key="4">
    <source>
        <dbReference type="Proteomes" id="UP000292459"/>
    </source>
</evidence>
<feature type="compositionally biased region" description="Basic and acidic residues" evidence="1">
    <location>
        <begin position="11"/>
        <end position="21"/>
    </location>
</feature>
<gene>
    <name evidence="3" type="ORF">DYY88_08985</name>
</gene>
<proteinExistence type="predicted"/>
<feature type="region of interest" description="Disordered" evidence="1">
    <location>
        <begin position="1"/>
        <end position="23"/>
    </location>
</feature>
<organism evidence="3 4">
    <name type="scientific">Leptolyngbya iicbica LK</name>
    <dbReference type="NCBI Taxonomy" id="2294035"/>
    <lineage>
        <taxon>Bacteria</taxon>
        <taxon>Bacillati</taxon>
        <taxon>Cyanobacteriota</taxon>
        <taxon>Cyanophyceae</taxon>
        <taxon>Leptolyngbyales</taxon>
        <taxon>Leptolyngbyaceae</taxon>
        <taxon>Leptolyngbya group</taxon>
        <taxon>Leptolyngbya</taxon>
        <taxon>Leptolyngbya iicbica</taxon>
    </lineage>
</organism>
<dbReference type="PANTHER" id="PTHR34800">
    <property type="entry name" value="TETRAPYRROLE-BINDING PROTEIN, CHLOROPLASTIC"/>
    <property type="match status" value="1"/>
</dbReference>
<dbReference type="CDD" id="cd16383">
    <property type="entry name" value="GUN4"/>
    <property type="match status" value="1"/>
</dbReference>
<feature type="domain" description="GUN4-like" evidence="2">
    <location>
        <begin position="360"/>
        <end position="489"/>
    </location>
</feature>
<dbReference type="OrthoDB" id="473693at2"/>